<dbReference type="InterPro" id="IPR039859">
    <property type="entry name" value="PFA4/ZDH16/20/ERF2-like"/>
</dbReference>
<evidence type="ECO:0000313" key="11">
    <source>
        <dbReference type="EMBL" id="EZG61138.1"/>
    </source>
</evidence>
<evidence type="ECO:0000256" key="6">
    <source>
        <dbReference type="ARBA" id="ARBA00023315"/>
    </source>
</evidence>
<feature type="transmembrane region" description="Helical" evidence="9">
    <location>
        <begin position="370"/>
        <end position="389"/>
    </location>
</feature>
<evidence type="ECO:0000259" key="10">
    <source>
        <dbReference type="PROSITE" id="PS51083"/>
    </source>
</evidence>
<dbReference type="Gene3D" id="3.30.60.190">
    <property type="match status" value="1"/>
</dbReference>
<sequence length="1014" mass="111495">MDPGFQITCVSSYIPGRIQDHIADIKARAAEELAISRQQWRNGSCSGFREAARTPADDLIQQVMHPDSDDDNEDGIPSYVCEKTQDNRAEENAAEENGTEENKAEENHVVIDFGSEETAAGLTARSLDSVAFTNGSLEIENKSNNPGLRSNDRPSQRSNDHSNDRSNERTGDIRPSDSRGSGNAPGIVRKDAESLPNVGGWKASSRLIFWNGYLTCRRKLMLCVYGLVYMLGSMWKNVMFLTNVLGVVFTGTIDPRTGRMPSEEKRLEDILSAGVACLYQRGEKLWYCDKCDIFRPLRSKHCNDCGYCVRTYDHHCPWIGVCVGERNKGWFCFFLVLQSVELAYAIVMSVFATIVDSDWLERRNPTLDDLVIMTASLMVFHVILILANVTTWEMTSWKRISYLKRRDRSRGSPFGTSSLKENVSLALQVPAPLIGRWDPSKLTRLGKYVVGFNDELFWLPADPGKVPAAPPPAQPTQIRSILLIFRTGSFREPIGSPAYSPDPVGCRSAGIGLDPCAVRPRRGPGGLIPAKINELMEESSKRRRKEEVTCRVCLKAAALYVCPRCETRSCSLACSRQHKATENCSGRRAVEFAARGAMDAGTLMKDLKILTEASEVVESAARLDGQMALNQVSAIHPDSVAPVLEEREAPAGDRVKREAEGTPEEGTPGEGTCGERWYRDKPSRDRAGRGDLLAFGGGVNKNCRQVIQAAGVYFRQGPQCSARRRRNTTSLKKKRLRWRVEWTVYAPTGGVVREVQVKAQSPQFLMRTQVVHVLRQLPDLVREMLSGATMSGAVLGGVIPSGVAESVPTTTYDGALEDDAEEGAGEEDAEEGHADVVPDEGAVPDTSAVAEDSQPPLVQEVSSAVGTTRLKEQEELDLAEVPRRVETAAEGPAAVEGPMAASRLPGELVRLASLFDILLLDESVPSNQRGYIRMDQEETLEACLQGVLITDFPRFQLVPKDLLANRAKTKPYDLDIDALPAYALGVINTRLDVRASFNGAPVYERHYAAAAVSP</sequence>
<feature type="transmembrane region" description="Helical" evidence="9">
    <location>
        <begin position="224"/>
        <end position="250"/>
    </location>
</feature>
<dbReference type="OrthoDB" id="9909019at2759"/>
<dbReference type="GO" id="GO:0006612">
    <property type="term" value="P:protein targeting to membrane"/>
    <property type="evidence" value="ECO:0007669"/>
    <property type="project" value="TreeGrafter"/>
</dbReference>
<dbReference type="Proteomes" id="UP000019763">
    <property type="component" value="Unassembled WGS sequence"/>
</dbReference>
<keyword evidence="7" id="KW-0863">Zinc-finger</keyword>
<dbReference type="AlphaFoldDB" id="A0A023B5M2"/>
<accession>A0A023B5M2</accession>
<keyword evidence="3 9" id="KW-0812">Transmembrane</keyword>
<dbReference type="GO" id="GO:0008270">
    <property type="term" value="F:zinc ion binding"/>
    <property type="evidence" value="ECO:0007669"/>
    <property type="project" value="UniProtKB-UniRule"/>
</dbReference>
<dbReference type="PANTHER" id="PTHR22883">
    <property type="entry name" value="ZINC FINGER DHHC DOMAIN CONTAINING PROTEIN"/>
    <property type="match status" value="1"/>
</dbReference>
<keyword evidence="6" id="KW-0012">Acyltransferase</keyword>
<dbReference type="InterPro" id="IPR007529">
    <property type="entry name" value="Znf_HIT"/>
</dbReference>
<feature type="compositionally biased region" description="Polar residues" evidence="8">
    <location>
        <begin position="137"/>
        <end position="148"/>
    </location>
</feature>
<evidence type="ECO:0000256" key="7">
    <source>
        <dbReference type="PROSITE-ProRule" id="PRU00453"/>
    </source>
</evidence>
<feature type="region of interest" description="Disordered" evidence="8">
    <location>
        <begin position="137"/>
        <end position="191"/>
    </location>
</feature>
<dbReference type="GO" id="GO:0016020">
    <property type="term" value="C:membrane"/>
    <property type="evidence" value="ECO:0007669"/>
    <property type="project" value="UniProtKB-SubCell"/>
</dbReference>
<feature type="region of interest" description="Disordered" evidence="8">
    <location>
        <begin position="64"/>
        <end position="106"/>
    </location>
</feature>
<reference evidence="11" key="1">
    <citation type="submission" date="2013-12" db="EMBL/GenBank/DDBJ databases">
        <authorList>
            <person name="Omoto C.K."/>
            <person name="Sibley D."/>
            <person name="Venepally P."/>
            <person name="Hadjithomas M."/>
            <person name="Karamycheva S."/>
            <person name="Brunk B."/>
            <person name="Roos D."/>
            <person name="Caler E."/>
            <person name="Lorenzi H."/>
        </authorList>
    </citation>
    <scope>NUCLEOTIDE SEQUENCE</scope>
</reference>
<dbReference type="PROSITE" id="PS51083">
    <property type="entry name" value="ZF_HIT"/>
    <property type="match status" value="1"/>
</dbReference>
<dbReference type="GO" id="GO:0019706">
    <property type="term" value="F:protein-cysteine S-palmitoyltransferase activity"/>
    <property type="evidence" value="ECO:0007669"/>
    <property type="project" value="TreeGrafter"/>
</dbReference>
<feature type="compositionally biased region" description="Basic and acidic residues" evidence="8">
    <location>
        <begin position="646"/>
        <end position="660"/>
    </location>
</feature>
<dbReference type="eggNOG" id="KOG2858">
    <property type="taxonomic scope" value="Eukaryota"/>
</dbReference>
<dbReference type="eggNOG" id="KOG1311">
    <property type="taxonomic scope" value="Eukaryota"/>
</dbReference>
<keyword evidence="7" id="KW-0479">Metal-binding</keyword>
<keyword evidence="7" id="KW-0862">Zinc</keyword>
<dbReference type="Pfam" id="PF04438">
    <property type="entry name" value="zf-HIT"/>
    <property type="match status" value="1"/>
</dbReference>
<dbReference type="GeneID" id="22913205"/>
<evidence type="ECO:0000256" key="8">
    <source>
        <dbReference type="SAM" id="MobiDB-lite"/>
    </source>
</evidence>
<dbReference type="Pfam" id="PF01529">
    <property type="entry name" value="DHHC"/>
    <property type="match status" value="1"/>
</dbReference>
<dbReference type="PROSITE" id="PS50216">
    <property type="entry name" value="DHHC"/>
    <property type="match status" value="1"/>
</dbReference>
<dbReference type="GO" id="GO:0005783">
    <property type="term" value="C:endoplasmic reticulum"/>
    <property type="evidence" value="ECO:0007669"/>
    <property type="project" value="TreeGrafter"/>
</dbReference>
<proteinExistence type="predicted"/>
<evidence type="ECO:0000256" key="3">
    <source>
        <dbReference type="ARBA" id="ARBA00022692"/>
    </source>
</evidence>
<evidence type="ECO:0000313" key="12">
    <source>
        <dbReference type="Proteomes" id="UP000019763"/>
    </source>
</evidence>
<dbReference type="InterPro" id="IPR001594">
    <property type="entry name" value="Palmitoyltrfase_DHHC"/>
</dbReference>
<evidence type="ECO:0000256" key="4">
    <source>
        <dbReference type="ARBA" id="ARBA00022989"/>
    </source>
</evidence>
<feature type="compositionally biased region" description="Basic and acidic residues" evidence="8">
    <location>
        <begin position="150"/>
        <end position="177"/>
    </location>
</feature>
<dbReference type="VEuPathDB" id="CryptoDB:GNI_089410"/>
<keyword evidence="5 9" id="KW-0472">Membrane</keyword>
<evidence type="ECO:0000256" key="1">
    <source>
        <dbReference type="ARBA" id="ARBA00004141"/>
    </source>
</evidence>
<organism evidence="11 12">
    <name type="scientific">Gregarina niphandrodes</name>
    <name type="common">Septate eugregarine</name>
    <dbReference type="NCBI Taxonomy" id="110365"/>
    <lineage>
        <taxon>Eukaryota</taxon>
        <taxon>Sar</taxon>
        <taxon>Alveolata</taxon>
        <taxon>Apicomplexa</taxon>
        <taxon>Conoidasida</taxon>
        <taxon>Gregarinasina</taxon>
        <taxon>Eugregarinorida</taxon>
        <taxon>Gregarinidae</taxon>
        <taxon>Gregarina</taxon>
    </lineage>
</organism>
<name>A0A023B5M2_GRENI</name>
<feature type="domain" description="HIT-type" evidence="10">
    <location>
        <begin position="550"/>
        <end position="584"/>
    </location>
</feature>
<dbReference type="SUPFAM" id="SSF144232">
    <property type="entry name" value="HIT/MYND zinc finger-like"/>
    <property type="match status" value="1"/>
</dbReference>
<feature type="transmembrane region" description="Helical" evidence="9">
    <location>
        <begin position="330"/>
        <end position="355"/>
    </location>
</feature>
<feature type="region of interest" description="Disordered" evidence="8">
    <location>
        <begin position="646"/>
        <end position="684"/>
    </location>
</feature>
<dbReference type="EMBL" id="AFNH02000669">
    <property type="protein sequence ID" value="EZG61138.1"/>
    <property type="molecule type" value="Genomic_DNA"/>
</dbReference>
<keyword evidence="12" id="KW-1185">Reference proteome</keyword>
<keyword evidence="2" id="KW-0808">Transferase</keyword>
<comment type="subcellular location">
    <subcellularLocation>
        <location evidence="1">Membrane</location>
        <topology evidence="1">Multi-pass membrane protein</topology>
    </subcellularLocation>
</comment>
<comment type="caution">
    <text evidence="11">The sequence shown here is derived from an EMBL/GenBank/DDBJ whole genome shotgun (WGS) entry which is preliminary data.</text>
</comment>
<feature type="region of interest" description="Disordered" evidence="8">
    <location>
        <begin position="820"/>
        <end position="856"/>
    </location>
</feature>
<keyword evidence="4 9" id="KW-1133">Transmembrane helix</keyword>
<protein>
    <submittedName>
        <fullName evidence="11">DHHC palmitoyltransferase</fullName>
    </submittedName>
</protein>
<dbReference type="RefSeq" id="XP_011130791.1">
    <property type="nucleotide sequence ID" value="XM_011132489.1"/>
</dbReference>
<dbReference type="GO" id="GO:0005794">
    <property type="term" value="C:Golgi apparatus"/>
    <property type="evidence" value="ECO:0007669"/>
    <property type="project" value="TreeGrafter"/>
</dbReference>
<evidence type="ECO:0000256" key="9">
    <source>
        <dbReference type="SAM" id="Phobius"/>
    </source>
</evidence>
<feature type="compositionally biased region" description="Acidic residues" evidence="8">
    <location>
        <begin position="820"/>
        <end position="830"/>
    </location>
</feature>
<gene>
    <name evidence="11" type="ORF">GNI_089410</name>
</gene>
<evidence type="ECO:0000256" key="5">
    <source>
        <dbReference type="ARBA" id="ARBA00023136"/>
    </source>
</evidence>
<dbReference type="CDD" id="cd23023">
    <property type="entry name" value="zf-HIT_BCD1"/>
    <property type="match status" value="1"/>
</dbReference>
<evidence type="ECO:0000256" key="2">
    <source>
        <dbReference type="ARBA" id="ARBA00022679"/>
    </source>
</evidence>